<protein>
    <submittedName>
        <fullName evidence="1">Uncharacterized protein</fullName>
    </submittedName>
</protein>
<name>A0A923NSN3_9FIRM</name>
<comment type="caution">
    <text evidence="1">The sequence shown here is derived from an EMBL/GenBank/DDBJ whole genome shotgun (WGS) entry which is preliminary data.</text>
</comment>
<organism evidence="1 2">
    <name type="scientific">Zhenpiania hominis</name>
    <dbReference type="NCBI Taxonomy" id="2763644"/>
    <lineage>
        <taxon>Bacteria</taxon>
        <taxon>Bacillati</taxon>
        <taxon>Bacillota</taxon>
        <taxon>Clostridia</taxon>
        <taxon>Peptostreptococcales</taxon>
        <taxon>Anaerovoracaceae</taxon>
        <taxon>Zhenpiania</taxon>
    </lineage>
</organism>
<dbReference type="AlphaFoldDB" id="A0A923NSN3"/>
<reference evidence="1" key="1">
    <citation type="submission" date="2020-08" db="EMBL/GenBank/DDBJ databases">
        <title>Genome public.</title>
        <authorList>
            <person name="Liu C."/>
            <person name="Sun Q."/>
        </authorList>
    </citation>
    <scope>NUCLEOTIDE SEQUENCE</scope>
    <source>
        <strain evidence="1">BX12</strain>
    </source>
</reference>
<gene>
    <name evidence="1" type="ORF">H9L42_15975</name>
</gene>
<evidence type="ECO:0000313" key="1">
    <source>
        <dbReference type="EMBL" id="MBC6681308.1"/>
    </source>
</evidence>
<proteinExistence type="predicted"/>
<dbReference type="Proteomes" id="UP000602647">
    <property type="component" value="Unassembled WGS sequence"/>
</dbReference>
<sequence length="60" mass="7131">MEEKREEAVQTMSFTKQQILESKKYKNRRDLLRALLNDGESYTLKQVDAVLLAFLKREVK</sequence>
<dbReference type="RefSeq" id="WP_187304403.1">
    <property type="nucleotide sequence ID" value="NZ_JACRYT010000032.1"/>
</dbReference>
<dbReference type="EMBL" id="JACRYT010000032">
    <property type="protein sequence ID" value="MBC6681308.1"/>
    <property type="molecule type" value="Genomic_DNA"/>
</dbReference>
<keyword evidence="2" id="KW-1185">Reference proteome</keyword>
<evidence type="ECO:0000313" key="2">
    <source>
        <dbReference type="Proteomes" id="UP000602647"/>
    </source>
</evidence>
<accession>A0A923NSN3</accession>